<gene>
    <name evidence="1" type="ORF">SAMN05660349_01160</name>
</gene>
<keyword evidence="2" id="KW-1185">Reference proteome</keyword>
<dbReference type="Proteomes" id="UP000190852">
    <property type="component" value="Unassembled WGS sequence"/>
</dbReference>
<dbReference type="AlphaFoldDB" id="A0A1T5B8R2"/>
<organism evidence="1 2">
    <name type="scientific">Parabacteroides chartae</name>
    <dbReference type="NCBI Taxonomy" id="1037355"/>
    <lineage>
        <taxon>Bacteria</taxon>
        <taxon>Pseudomonadati</taxon>
        <taxon>Bacteroidota</taxon>
        <taxon>Bacteroidia</taxon>
        <taxon>Bacteroidales</taxon>
        <taxon>Tannerellaceae</taxon>
        <taxon>Parabacteroides</taxon>
    </lineage>
</organism>
<sequence length="110" mass="11237">MEIKKNRIVATPRSKYHKYLFGGSSGSSSGGSISIDTNNFVKKTGETSQTVEGDFVATGSIVAKYMAESYVPDFPIAGNSVLGLIKVGANLSIDPDGVLSATGGGSGVSS</sequence>
<accession>A0A1T5B8R2</accession>
<evidence type="ECO:0000313" key="1">
    <source>
        <dbReference type="EMBL" id="SKB43642.1"/>
    </source>
</evidence>
<evidence type="ECO:0000313" key="2">
    <source>
        <dbReference type="Proteomes" id="UP000190852"/>
    </source>
</evidence>
<dbReference type="EMBL" id="FUYQ01000006">
    <property type="protein sequence ID" value="SKB43642.1"/>
    <property type="molecule type" value="Genomic_DNA"/>
</dbReference>
<dbReference type="RefSeq" id="WP_079682790.1">
    <property type="nucleotide sequence ID" value="NZ_FUYQ01000006.1"/>
</dbReference>
<proteinExistence type="predicted"/>
<name>A0A1T5B8R2_9BACT</name>
<protein>
    <submittedName>
        <fullName evidence="1">Uncharacterized protein</fullName>
    </submittedName>
</protein>
<reference evidence="2" key="1">
    <citation type="submission" date="2017-02" db="EMBL/GenBank/DDBJ databases">
        <authorList>
            <person name="Varghese N."/>
            <person name="Submissions S."/>
        </authorList>
    </citation>
    <scope>NUCLEOTIDE SEQUENCE [LARGE SCALE GENOMIC DNA]</scope>
    <source>
        <strain evidence="2">DSM 24967</strain>
    </source>
</reference>